<accession>O02107</accession>
<evidence type="ECO:0000313" key="2">
    <source>
        <dbReference type="Proteomes" id="UP000001940"/>
    </source>
</evidence>
<dbReference type="CTD" id="189300"/>
<name>O02107_CAEEL</name>
<sequence>MDVLSVIFWLKMVNSRLILLVFVPFSLAQLSLYGNWTPTVIRYCETLQSATVPLTGGVTCGSSSYNVMNAFFTLPISSTLSLGLINVGWITSEALKSQSGFWKTCKPYLVRLFDGIYTDTTNACALMNNPPSGLPNCTEDQTNLLYRSGSGYCMKEKVCGAFATIDFLAGPDNSSLLYSWSTVTTNALVASGFKKAGVCYGYKKVPNPGKNDTTMVEGDEQFY</sequence>
<dbReference type="AlphaFoldDB" id="O02107"/>
<dbReference type="EMBL" id="BX284602">
    <property type="protein sequence ID" value="CCD63936.1"/>
    <property type="molecule type" value="Genomic_DNA"/>
</dbReference>
<evidence type="ECO:0000313" key="3">
    <source>
        <dbReference type="WormBase" id="W08F4.7"/>
    </source>
</evidence>
<dbReference type="RefSeq" id="NP_493760.2">
    <property type="nucleotide sequence ID" value="NM_061359.2"/>
</dbReference>
<dbReference type="PaxDb" id="6239-W08F4.7"/>
<dbReference type="OMA" id="IRYCETL"/>
<keyword evidence="2" id="KW-1185">Reference proteome</keyword>
<dbReference type="eggNOG" id="ENOG502THRZ">
    <property type="taxonomic scope" value="Eukaryota"/>
</dbReference>
<dbReference type="WormBase" id="W08F4.7">
    <property type="protein sequence ID" value="CE39186"/>
    <property type="gene ID" value="WBGene00021096"/>
</dbReference>
<dbReference type="AGR" id="WB:WBGene00021096"/>
<dbReference type="Bgee" id="WBGene00021096">
    <property type="expression patterns" value="Expressed in adult organism and 1 other cell type or tissue"/>
</dbReference>
<evidence type="ECO:0000313" key="1">
    <source>
        <dbReference type="EMBL" id="CCD63936.1"/>
    </source>
</evidence>
<organism evidence="1 2">
    <name type="scientific">Caenorhabditis elegans</name>
    <dbReference type="NCBI Taxonomy" id="6239"/>
    <lineage>
        <taxon>Eukaryota</taxon>
        <taxon>Metazoa</taxon>
        <taxon>Ecdysozoa</taxon>
        <taxon>Nematoda</taxon>
        <taxon>Chromadorea</taxon>
        <taxon>Rhabditida</taxon>
        <taxon>Rhabditina</taxon>
        <taxon>Rhabditomorpha</taxon>
        <taxon>Rhabditoidea</taxon>
        <taxon>Rhabditidae</taxon>
        <taxon>Peloderinae</taxon>
        <taxon>Caenorhabditis</taxon>
    </lineage>
</organism>
<dbReference type="Proteomes" id="UP000001940">
    <property type="component" value="Chromosome II"/>
</dbReference>
<dbReference type="InParanoid" id="O02107"/>
<dbReference type="OrthoDB" id="5823020at2759"/>
<dbReference type="UCSC" id="W08F4.7">
    <property type="organism name" value="c. elegans"/>
</dbReference>
<dbReference type="KEGG" id="cel:CELE_W08F4.7"/>
<reference evidence="1 2" key="1">
    <citation type="journal article" date="1998" name="Science">
        <title>Genome sequence of the nematode C. elegans: a platform for investigating biology.</title>
        <authorList>
            <consortium name="The C. elegans sequencing consortium"/>
            <person name="Sulson J.E."/>
            <person name="Waterston R."/>
        </authorList>
    </citation>
    <scope>NUCLEOTIDE SEQUENCE [LARGE SCALE GENOMIC DNA]</scope>
    <source>
        <strain evidence="1 2">Bristol N2</strain>
    </source>
</reference>
<dbReference type="FunCoup" id="O02107">
    <property type="interactions" value="1542"/>
</dbReference>
<proteinExistence type="predicted"/>
<dbReference type="HOGENOM" id="CLU_108178_0_0_1"/>
<dbReference type="GeneID" id="189300"/>
<dbReference type="PIR" id="T34049">
    <property type="entry name" value="T34049"/>
</dbReference>
<gene>
    <name evidence="1" type="ORF">CELE_W08F4.7</name>
    <name evidence="1 3" type="ORF">W08F4.7</name>
</gene>
<protein>
    <submittedName>
        <fullName evidence="1">CW domain-containing protein</fullName>
    </submittedName>
</protein>